<evidence type="ECO:0000313" key="3">
    <source>
        <dbReference type="Proteomes" id="UP001523216"/>
    </source>
</evidence>
<gene>
    <name evidence="2" type="ORF">LXN57_46510</name>
</gene>
<comment type="caution">
    <text evidence="2">The sequence shown here is derived from an EMBL/GenBank/DDBJ whole genome shotgun (WGS) entry which is preliminary data.</text>
</comment>
<dbReference type="RefSeq" id="WP_251804740.1">
    <property type="nucleotide sequence ID" value="NZ_JAMQOL010000090.1"/>
</dbReference>
<evidence type="ECO:0000256" key="1">
    <source>
        <dbReference type="SAM" id="MobiDB-lite"/>
    </source>
</evidence>
<evidence type="ECO:0000313" key="2">
    <source>
        <dbReference type="EMBL" id="MCM4085005.1"/>
    </source>
</evidence>
<sequence>MASSSYSRAVTVAAMQAVFNSAWIAARELSPAKRRLARVGVIAIGAAGYAGATPDTRRAIREVRAEVESLRDKEDEPESSRDSAEEPPATPDSSFDKRRAVAIVGALGLTIAVTLGRRRLEKRWLARLARDGHAHPTRALALRMAPVAFAAELAIQIIDMHTLPDKTD</sequence>
<organism evidence="2 3">
    <name type="scientific">Paractinoplanes hotanensis</name>
    <dbReference type="NCBI Taxonomy" id="2906497"/>
    <lineage>
        <taxon>Bacteria</taxon>
        <taxon>Bacillati</taxon>
        <taxon>Actinomycetota</taxon>
        <taxon>Actinomycetes</taxon>
        <taxon>Micromonosporales</taxon>
        <taxon>Micromonosporaceae</taxon>
        <taxon>Paractinoplanes</taxon>
    </lineage>
</organism>
<reference evidence="2 3" key="1">
    <citation type="submission" date="2022-06" db="EMBL/GenBank/DDBJ databases">
        <title>Actinoplanes abujensis sp. nov., isolated from Nigerian arid soil.</title>
        <authorList>
            <person name="Ding P."/>
        </authorList>
    </citation>
    <scope>NUCLEOTIDE SEQUENCE [LARGE SCALE GENOMIC DNA]</scope>
    <source>
        <strain evidence="3">TRM88002</strain>
    </source>
</reference>
<dbReference type="EMBL" id="JAMQOL010000090">
    <property type="protein sequence ID" value="MCM4085005.1"/>
    <property type="molecule type" value="Genomic_DNA"/>
</dbReference>
<accession>A0ABT0YGX5</accession>
<feature type="compositionally biased region" description="Basic and acidic residues" evidence="1">
    <location>
        <begin position="66"/>
        <end position="84"/>
    </location>
</feature>
<keyword evidence="3" id="KW-1185">Reference proteome</keyword>
<proteinExistence type="predicted"/>
<protein>
    <recommendedName>
        <fullName evidence="4">DUF4235 domain-containing protein</fullName>
    </recommendedName>
</protein>
<dbReference type="Proteomes" id="UP001523216">
    <property type="component" value="Unassembled WGS sequence"/>
</dbReference>
<feature type="region of interest" description="Disordered" evidence="1">
    <location>
        <begin position="66"/>
        <end position="95"/>
    </location>
</feature>
<evidence type="ECO:0008006" key="4">
    <source>
        <dbReference type="Google" id="ProtNLM"/>
    </source>
</evidence>
<name>A0ABT0YGX5_9ACTN</name>